<gene>
    <name evidence="2" type="ORF">E1A91_D03G152700v1</name>
</gene>
<evidence type="ECO:0000313" key="2">
    <source>
        <dbReference type="EMBL" id="TYI90866.1"/>
    </source>
</evidence>
<dbReference type="AlphaFoldDB" id="A0A5D2VNS1"/>
<reference evidence="2 3" key="1">
    <citation type="submission" date="2019-07" db="EMBL/GenBank/DDBJ databases">
        <title>WGS assembly of Gossypium mustelinum.</title>
        <authorList>
            <person name="Chen Z.J."/>
            <person name="Sreedasyam A."/>
            <person name="Ando A."/>
            <person name="Song Q."/>
            <person name="De L."/>
            <person name="Hulse-Kemp A."/>
            <person name="Ding M."/>
            <person name="Ye W."/>
            <person name="Kirkbride R."/>
            <person name="Jenkins J."/>
            <person name="Plott C."/>
            <person name="Lovell J."/>
            <person name="Lin Y.-M."/>
            <person name="Vaughn R."/>
            <person name="Liu B."/>
            <person name="Li W."/>
            <person name="Simpson S."/>
            <person name="Scheffler B."/>
            <person name="Saski C."/>
            <person name="Grover C."/>
            <person name="Hu G."/>
            <person name="Conover J."/>
            <person name="Carlson J."/>
            <person name="Shu S."/>
            <person name="Boston L."/>
            <person name="Williams M."/>
            <person name="Peterson D."/>
            <person name="Mcgee K."/>
            <person name="Jones D."/>
            <person name="Wendel J."/>
            <person name="Stelly D."/>
            <person name="Grimwood J."/>
            <person name="Schmutz J."/>
        </authorList>
    </citation>
    <scope>NUCLEOTIDE SEQUENCE [LARGE SCALE GENOMIC DNA]</scope>
    <source>
        <strain evidence="2">1408120.09</strain>
    </source>
</reference>
<dbReference type="EMBL" id="CM017651">
    <property type="protein sequence ID" value="TYI90866.1"/>
    <property type="molecule type" value="Genomic_DNA"/>
</dbReference>
<sequence length="67" mass="7313">MNVSHASVHPVEDPPTTNGTGGGNNNEVPGVRMKDVQGMPGTLDHINSHICCSLCFCRHYRSHRQQS</sequence>
<evidence type="ECO:0000313" key="3">
    <source>
        <dbReference type="Proteomes" id="UP000323597"/>
    </source>
</evidence>
<evidence type="ECO:0000256" key="1">
    <source>
        <dbReference type="SAM" id="MobiDB-lite"/>
    </source>
</evidence>
<dbReference type="Proteomes" id="UP000323597">
    <property type="component" value="Chromosome D03"/>
</dbReference>
<protein>
    <submittedName>
        <fullName evidence="2">Uncharacterized protein</fullName>
    </submittedName>
</protein>
<accession>A0A5D2VNS1</accession>
<keyword evidence="3" id="KW-1185">Reference proteome</keyword>
<organism evidence="2 3">
    <name type="scientific">Gossypium mustelinum</name>
    <name type="common">Cotton</name>
    <name type="synonym">Gossypium caicoense</name>
    <dbReference type="NCBI Taxonomy" id="34275"/>
    <lineage>
        <taxon>Eukaryota</taxon>
        <taxon>Viridiplantae</taxon>
        <taxon>Streptophyta</taxon>
        <taxon>Embryophyta</taxon>
        <taxon>Tracheophyta</taxon>
        <taxon>Spermatophyta</taxon>
        <taxon>Magnoliopsida</taxon>
        <taxon>eudicotyledons</taxon>
        <taxon>Gunneridae</taxon>
        <taxon>Pentapetalae</taxon>
        <taxon>rosids</taxon>
        <taxon>malvids</taxon>
        <taxon>Malvales</taxon>
        <taxon>Malvaceae</taxon>
        <taxon>Malvoideae</taxon>
        <taxon>Gossypium</taxon>
    </lineage>
</organism>
<proteinExistence type="predicted"/>
<feature type="region of interest" description="Disordered" evidence="1">
    <location>
        <begin position="1"/>
        <end position="36"/>
    </location>
</feature>
<name>A0A5D2VNS1_GOSMU</name>